<dbReference type="EMBL" id="CH902640">
    <property type="protein sequence ID" value="EDV38276.1"/>
    <property type="molecule type" value="Genomic_DNA"/>
</dbReference>
<dbReference type="InParanoid" id="B3N072"/>
<evidence type="ECO:0000256" key="1">
    <source>
        <dbReference type="SAM" id="MobiDB-lite"/>
    </source>
</evidence>
<dbReference type="Proteomes" id="UP000007801">
    <property type="component" value="Unassembled WGS sequence"/>
</dbReference>
<organism evidence="2 3">
    <name type="scientific">Drosophila ananassae</name>
    <name type="common">Fruit fly</name>
    <dbReference type="NCBI Taxonomy" id="7217"/>
    <lineage>
        <taxon>Eukaryota</taxon>
        <taxon>Metazoa</taxon>
        <taxon>Ecdysozoa</taxon>
        <taxon>Arthropoda</taxon>
        <taxon>Hexapoda</taxon>
        <taxon>Insecta</taxon>
        <taxon>Pterygota</taxon>
        <taxon>Neoptera</taxon>
        <taxon>Endopterygota</taxon>
        <taxon>Diptera</taxon>
        <taxon>Brachycera</taxon>
        <taxon>Muscomorpha</taxon>
        <taxon>Ephydroidea</taxon>
        <taxon>Drosophilidae</taxon>
        <taxon>Drosophila</taxon>
        <taxon>Sophophora</taxon>
    </lineage>
</organism>
<dbReference type="HOGENOM" id="CLU_585627_0_0_1"/>
<keyword evidence="3" id="KW-1185">Reference proteome</keyword>
<feature type="compositionally biased region" description="Acidic residues" evidence="1">
    <location>
        <begin position="448"/>
        <end position="467"/>
    </location>
</feature>
<feature type="compositionally biased region" description="Polar residues" evidence="1">
    <location>
        <begin position="432"/>
        <end position="441"/>
    </location>
</feature>
<reference evidence="2 3" key="1">
    <citation type="journal article" date="2007" name="Nature">
        <title>Evolution of genes and genomes on the Drosophila phylogeny.</title>
        <authorList>
            <consortium name="Drosophila 12 Genomes Consortium"/>
            <person name="Clark A.G."/>
            <person name="Eisen M.B."/>
            <person name="Smith D.R."/>
            <person name="Bergman C.M."/>
            <person name="Oliver B."/>
            <person name="Markow T.A."/>
            <person name="Kaufman T.C."/>
            <person name="Kellis M."/>
            <person name="Gelbart W."/>
            <person name="Iyer V.N."/>
            <person name="Pollard D.A."/>
            <person name="Sackton T.B."/>
            <person name="Larracuente A.M."/>
            <person name="Singh N.D."/>
            <person name="Abad J.P."/>
            <person name="Abt D.N."/>
            <person name="Adryan B."/>
            <person name="Aguade M."/>
            <person name="Akashi H."/>
            <person name="Anderson W.W."/>
            <person name="Aquadro C.F."/>
            <person name="Ardell D.H."/>
            <person name="Arguello R."/>
            <person name="Artieri C.G."/>
            <person name="Barbash D.A."/>
            <person name="Barker D."/>
            <person name="Barsanti P."/>
            <person name="Batterham P."/>
            <person name="Batzoglou S."/>
            <person name="Begun D."/>
            <person name="Bhutkar A."/>
            <person name="Blanco E."/>
            <person name="Bosak S.A."/>
            <person name="Bradley R.K."/>
            <person name="Brand A.D."/>
            <person name="Brent M.R."/>
            <person name="Brooks A.N."/>
            <person name="Brown R.H."/>
            <person name="Butlin R.K."/>
            <person name="Caggese C."/>
            <person name="Calvi B.R."/>
            <person name="Bernardo de Carvalho A."/>
            <person name="Caspi A."/>
            <person name="Castrezana S."/>
            <person name="Celniker S.E."/>
            <person name="Chang J.L."/>
            <person name="Chapple C."/>
            <person name="Chatterji S."/>
            <person name="Chinwalla A."/>
            <person name="Civetta A."/>
            <person name="Clifton S.W."/>
            <person name="Comeron J.M."/>
            <person name="Costello J.C."/>
            <person name="Coyne J.A."/>
            <person name="Daub J."/>
            <person name="David R.G."/>
            <person name="Delcher A.L."/>
            <person name="Delehaunty K."/>
            <person name="Do C.B."/>
            <person name="Ebling H."/>
            <person name="Edwards K."/>
            <person name="Eickbush T."/>
            <person name="Evans J.D."/>
            <person name="Filipski A."/>
            <person name="Findeiss S."/>
            <person name="Freyhult E."/>
            <person name="Fulton L."/>
            <person name="Fulton R."/>
            <person name="Garcia A.C."/>
            <person name="Gardiner A."/>
            <person name="Garfield D.A."/>
            <person name="Garvin B.E."/>
            <person name="Gibson G."/>
            <person name="Gilbert D."/>
            <person name="Gnerre S."/>
            <person name="Godfrey J."/>
            <person name="Good R."/>
            <person name="Gotea V."/>
            <person name="Gravely B."/>
            <person name="Greenberg A.J."/>
            <person name="Griffiths-Jones S."/>
            <person name="Gross S."/>
            <person name="Guigo R."/>
            <person name="Gustafson E.A."/>
            <person name="Haerty W."/>
            <person name="Hahn M.W."/>
            <person name="Halligan D.L."/>
            <person name="Halpern A.L."/>
            <person name="Halter G.M."/>
            <person name="Han M.V."/>
            <person name="Heger A."/>
            <person name="Hillier L."/>
            <person name="Hinrichs A.S."/>
            <person name="Holmes I."/>
            <person name="Hoskins R.A."/>
            <person name="Hubisz M.J."/>
            <person name="Hultmark D."/>
            <person name="Huntley M.A."/>
            <person name="Jaffe D.B."/>
            <person name="Jagadeeshan S."/>
            <person name="Jeck W.R."/>
            <person name="Johnson J."/>
            <person name="Jones C.D."/>
            <person name="Jordan W.C."/>
            <person name="Karpen G.H."/>
            <person name="Kataoka E."/>
            <person name="Keightley P.D."/>
            <person name="Kheradpour P."/>
            <person name="Kirkness E.F."/>
            <person name="Koerich L.B."/>
            <person name="Kristiansen K."/>
            <person name="Kudrna D."/>
            <person name="Kulathinal R.J."/>
            <person name="Kumar S."/>
            <person name="Kwok R."/>
            <person name="Lander E."/>
            <person name="Langley C.H."/>
            <person name="Lapoint R."/>
            <person name="Lazzaro B.P."/>
            <person name="Lee S.J."/>
            <person name="Levesque L."/>
            <person name="Li R."/>
            <person name="Lin C.F."/>
            <person name="Lin M.F."/>
            <person name="Lindblad-Toh K."/>
            <person name="Llopart A."/>
            <person name="Long M."/>
            <person name="Low L."/>
            <person name="Lozovsky E."/>
            <person name="Lu J."/>
            <person name="Luo M."/>
            <person name="Machado C.A."/>
            <person name="Makalowski W."/>
            <person name="Marzo M."/>
            <person name="Matsuda M."/>
            <person name="Matzkin L."/>
            <person name="McAllister B."/>
            <person name="McBride C.S."/>
            <person name="McKernan B."/>
            <person name="McKernan K."/>
            <person name="Mendez-Lago M."/>
            <person name="Minx P."/>
            <person name="Mollenhauer M.U."/>
            <person name="Montooth K."/>
            <person name="Mount S.M."/>
            <person name="Mu X."/>
            <person name="Myers E."/>
            <person name="Negre B."/>
            <person name="Newfeld S."/>
            <person name="Nielsen R."/>
            <person name="Noor M.A."/>
            <person name="O'Grady P."/>
            <person name="Pachter L."/>
            <person name="Papaceit M."/>
            <person name="Parisi M.J."/>
            <person name="Parisi M."/>
            <person name="Parts L."/>
            <person name="Pedersen J.S."/>
            <person name="Pesole G."/>
            <person name="Phillippy A.M."/>
            <person name="Ponting C.P."/>
            <person name="Pop M."/>
            <person name="Porcelli D."/>
            <person name="Powell J.R."/>
            <person name="Prohaska S."/>
            <person name="Pruitt K."/>
            <person name="Puig M."/>
            <person name="Quesneville H."/>
            <person name="Ram K.R."/>
            <person name="Rand D."/>
            <person name="Rasmussen M.D."/>
            <person name="Reed L.K."/>
            <person name="Reenan R."/>
            <person name="Reily A."/>
            <person name="Remington K.A."/>
            <person name="Rieger T.T."/>
            <person name="Ritchie M.G."/>
            <person name="Robin C."/>
            <person name="Rogers Y.H."/>
            <person name="Rohde C."/>
            <person name="Rozas J."/>
            <person name="Rubenfield M.J."/>
            <person name="Ruiz A."/>
            <person name="Russo S."/>
            <person name="Salzberg S.L."/>
            <person name="Sanchez-Gracia A."/>
            <person name="Saranga D.J."/>
            <person name="Sato H."/>
            <person name="Schaeffer S.W."/>
            <person name="Schatz M.C."/>
            <person name="Schlenke T."/>
            <person name="Schwartz R."/>
            <person name="Segarra C."/>
            <person name="Singh R.S."/>
            <person name="Sirot L."/>
            <person name="Sirota M."/>
            <person name="Sisneros N.B."/>
            <person name="Smith C.D."/>
            <person name="Smith T.F."/>
            <person name="Spieth J."/>
            <person name="Stage D.E."/>
            <person name="Stark A."/>
            <person name="Stephan W."/>
            <person name="Strausberg R.L."/>
            <person name="Strempel S."/>
            <person name="Sturgill D."/>
            <person name="Sutton G."/>
            <person name="Sutton G.G."/>
            <person name="Tao W."/>
            <person name="Teichmann S."/>
            <person name="Tobari Y.N."/>
            <person name="Tomimura Y."/>
            <person name="Tsolas J.M."/>
            <person name="Valente V.L."/>
            <person name="Venter E."/>
            <person name="Venter J.C."/>
            <person name="Vicario S."/>
            <person name="Vieira F.G."/>
            <person name="Vilella A.J."/>
            <person name="Villasante A."/>
            <person name="Walenz B."/>
            <person name="Wang J."/>
            <person name="Wasserman M."/>
            <person name="Watts T."/>
            <person name="Wilson D."/>
            <person name="Wilson R.K."/>
            <person name="Wing R.A."/>
            <person name="Wolfner M.F."/>
            <person name="Wong A."/>
            <person name="Wong G.K."/>
            <person name="Wu C.I."/>
            <person name="Wu G."/>
            <person name="Yamamoto D."/>
            <person name="Yang H.P."/>
            <person name="Yang S.P."/>
            <person name="Yorke J.A."/>
            <person name="Yoshida K."/>
            <person name="Zdobnov E."/>
            <person name="Zhang P."/>
            <person name="Zhang Y."/>
            <person name="Zimin A.V."/>
            <person name="Baldwin J."/>
            <person name="Abdouelleil A."/>
            <person name="Abdulkadir J."/>
            <person name="Abebe A."/>
            <person name="Abera B."/>
            <person name="Abreu J."/>
            <person name="Acer S.C."/>
            <person name="Aftuck L."/>
            <person name="Alexander A."/>
            <person name="An P."/>
            <person name="Anderson E."/>
            <person name="Anderson S."/>
            <person name="Arachi H."/>
            <person name="Azer M."/>
            <person name="Bachantsang P."/>
            <person name="Barry A."/>
            <person name="Bayul T."/>
            <person name="Berlin A."/>
            <person name="Bessette D."/>
            <person name="Bloom T."/>
            <person name="Blye J."/>
            <person name="Boguslavskiy L."/>
            <person name="Bonnet C."/>
            <person name="Boukhgalter B."/>
            <person name="Bourzgui I."/>
            <person name="Brown A."/>
            <person name="Cahill P."/>
            <person name="Channer S."/>
            <person name="Cheshatsang Y."/>
            <person name="Chuda L."/>
            <person name="Citroen M."/>
            <person name="Collymore A."/>
            <person name="Cooke P."/>
            <person name="Costello M."/>
            <person name="D'Aco K."/>
            <person name="Daza R."/>
            <person name="De Haan G."/>
            <person name="DeGray S."/>
            <person name="DeMaso C."/>
            <person name="Dhargay N."/>
            <person name="Dooley K."/>
            <person name="Dooley E."/>
            <person name="Doricent M."/>
            <person name="Dorje P."/>
            <person name="Dorjee K."/>
            <person name="Dupes A."/>
            <person name="Elong R."/>
            <person name="Falk J."/>
            <person name="Farina A."/>
            <person name="Faro S."/>
            <person name="Ferguson D."/>
            <person name="Fisher S."/>
            <person name="Foley C.D."/>
            <person name="Franke A."/>
            <person name="Friedrich D."/>
            <person name="Gadbois L."/>
            <person name="Gearin G."/>
            <person name="Gearin C.R."/>
            <person name="Giannoukos G."/>
            <person name="Goode T."/>
            <person name="Graham J."/>
            <person name="Grandbois E."/>
            <person name="Grewal S."/>
            <person name="Gyaltsen K."/>
            <person name="Hafez N."/>
            <person name="Hagos B."/>
            <person name="Hall J."/>
            <person name="Henson C."/>
            <person name="Hollinger A."/>
            <person name="Honan T."/>
            <person name="Huard M.D."/>
            <person name="Hughes L."/>
            <person name="Hurhula B."/>
            <person name="Husby M.E."/>
            <person name="Kamat A."/>
            <person name="Kanga B."/>
            <person name="Kashin S."/>
            <person name="Khazanovich D."/>
            <person name="Kisner P."/>
            <person name="Lance K."/>
            <person name="Lara M."/>
            <person name="Lee W."/>
            <person name="Lennon N."/>
            <person name="Letendre F."/>
            <person name="LeVine R."/>
            <person name="Lipovsky A."/>
            <person name="Liu X."/>
            <person name="Liu J."/>
            <person name="Liu S."/>
            <person name="Lokyitsang T."/>
            <person name="Lokyitsang Y."/>
            <person name="Lubonja R."/>
            <person name="Lui A."/>
            <person name="MacDonald P."/>
            <person name="Magnisalis V."/>
            <person name="Maru K."/>
            <person name="Matthews C."/>
            <person name="McCusker W."/>
            <person name="McDonough S."/>
            <person name="Mehta T."/>
            <person name="Meldrim J."/>
            <person name="Meneus L."/>
            <person name="Mihai O."/>
            <person name="Mihalev A."/>
            <person name="Mihova T."/>
            <person name="Mittelman R."/>
            <person name="Mlenga V."/>
            <person name="Montmayeur A."/>
            <person name="Mulrain L."/>
            <person name="Navidi A."/>
            <person name="Naylor J."/>
            <person name="Negash T."/>
            <person name="Nguyen T."/>
            <person name="Nguyen N."/>
            <person name="Nicol R."/>
            <person name="Norbu C."/>
            <person name="Norbu N."/>
            <person name="Novod N."/>
            <person name="O'Neill B."/>
            <person name="Osman S."/>
            <person name="Markiewicz E."/>
            <person name="Oyono O.L."/>
            <person name="Patti C."/>
            <person name="Phunkhang P."/>
            <person name="Pierre F."/>
            <person name="Priest M."/>
            <person name="Raghuraman S."/>
            <person name="Rege F."/>
            <person name="Reyes R."/>
            <person name="Rise C."/>
            <person name="Rogov P."/>
            <person name="Ross K."/>
            <person name="Ryan E."/>
            <person name="Settipalli S."/>
            <person name="Shea T."/>
            <person name="Sherpa N."/>
            <person name="Shi L."/>
            <person name="Shih D."/>
            <person name="Sparrow T."/>
            <person name="Spaulding J."/>
            <person name="Stalker J."/>
            <person name="Stange-Thomann N."/>
            <person name="Stavropoulos S."/>
            <person name="Stone C."/>
            <person name="Strader C."/>
            <person name="Tesfaye S."/>
            <person name="Thomson T."/>
            <person name="Thoulutsang Y."/>
            <person name="Thoulutsang D."/>
            <person name="Topham K."/>
            <person name="Topping I."/>
            <person name="Tsamla T."/>
            <person name="Vassiliev H."/>
            <person name="Vo A."/>
            <person name="Wangchuk T."/>
            <person name="Wangdi T."/>
            <person name="Weiand M."/>
            <person name="Wilkinson J."/>
            <person name="Wilson A."/>
            <person name="Yadav S."/>
            <person name="Young G."/>
            <person name="Yu Q."/>
            <person name="Zembek L."/>
            <person name="Zhong D."/>
            <person name="Zimmer A."/>
            <person name="Zwirko Z."/>
            <person name="Jaffe D.B."/>
            <person name="Alvarez P."/>
            <person name="Brockman W."/>
            <person name="Butler J."/>
            <person name="Chin C."/>
            <person name="Gnerre S."/>
            <person name="Grabherr M."/>
            <person name="Kleber M."/>
            <person name="Mauceli E."/>
            <person name="MacCallum I."/>
        </authorList>
    </citation>
    <scope>NUCLEOTIDE SEQUENCE [LARGE SCALE GENOMIC DNA]</scope>
    <source>
        <strain evidence="3">Tucson 14024-0371.13</strain>
    </source>
</reference>
<proteinExistence type="predicted"/>
<accession>B3N072</accession>
<feature type="region of interest" description="Disordered" evidence="1">
    <location>
        <begin position="98"/>
        <end position="124"/>
    </location>
</feature>
<evidence type="ECO:0000313" key="3">
    <source>
        <dbReference type="Proteomes" id="UP000007801"/>
    </source>
</evidence>
<feature type="region of interest" description="Disordered" evidence="1">
    <location>
        <begin position="173"/>
        <end position="212"/>
    </location>
</feature>
<dbReference type="KEGG" id="dan:6504466"/>
<name>B3N072_DROAN</name>
<evidence type="ECO:0000313" key="2">
    <source>
        <dbReference type="EMBL" id="EDV38276.1"/>
    </source>
</evidence>
<dbReference type="AlphaFoldDB" id="B3N072"/>
<feature type="compositionally biased region" description="Low complexity" evidence="1">
    <location>
        <begin position="190"/>
        <end position="204"/>
    </location>
</feature>
<protein>
    <submittedName>
        <fullName evidence="2">Uncharacterized protein</fullName>
    </submittedName>
</protein>
<gene>
    <name evidence="2" type="primary">Dana\GF21795</name>
    <name evidence="2" type="synonym">dana_GLEANR_5697</name>
    <name evidence="2" type="ORF">GF21795</name>
</gene>
<feature type="region of interest" description="Disordered" evidence="1">
    <location>
        <begin position="425"/>
        <end position="467"/>
    </location>
</feature>
<dbReference type="GeneID" id="6504466"/>
<sequence length="467" mass="52562">MSKKFNPKMTCRDQEARANIEMIRNLLDELQQDPEIDSQRAFEDATYTIVREQLMENLRVETEALKKLYEEKVKKMTEELKKRHEQKVQQLTREFAMVSGERKRTRSPLSFEGGSSSPKSRRVGVVNPLPTHGSERSNSISHILGGDSIPSTYRRRAAGQPGPRGFVFDEETAAATRQSEANRAMSRDMPSTSSFFGQSTSQGPTFGNENRSGSRFLELCGAEPSVPSTSPSQGYNSSTNSRRLELYRAGLCTYGYEISTSSGEPTRTFDNEATSTSRRWVASWDEVEESTPRAYNLNIRSESIEFYLDLYRARLMAESAARSVEDATPWIYNTNIESSSTSRRGEDDEESLEDDRYSLEDATPWIYNTNPQPPTTSCRVEAYLVEDGMCTCSMSASSIEDATPWIYHTYTESPSASPRLEEINALFDDETLSSGEPTSDNVLMPTPNEEEDQSGYEEEQDDDDSSA</sequence>